<protein>
    <recommendedName>
        <fullName evidence="1">Ig-like domain-containing protein</fullName>
    </recommendedName>
</protein>
<dbReference type="PANTHER" id="PTHR23279:SF2">
    <property type="entry name" value="DEFECTIVE PROBOSCIS EXTENSION RESPONSE 19, ISOFORM A"/>
    <property type="match status" value="1"/>
</dbReference>
<dbReference type="CDD" id="cd00096">
    <property type="entry name" value="Ig"/>
    <property type="match status" value="1"/>
</dbReference>
<dbReference type="Pfam" id="PF07686">
    <property type="entry name" value="V-set"/>
    <property type="match status" value="1"/>
</dbReference>
<keyword evidence="3" id="KW-1185">Reference proteome</keyword>
<dbReference type="InterPro" id="IPR003599">
    <property type="entry name" value="Ig_sub"/>
</dbReference>
<dbReference type="InterPro" id="IPR013106">
    <property type="entry name" value="Ig_V-set"/>
</dbReference>
<dbReference type="EMBL" id="JAWNGG020000269">
    <property type="protein sequence ID" value="KAK9295325.1"/>
    <property type="molecule type" value="Genomic_DNA"/>
</dbReference>
<feature type="domain" description="Ig-like" evidence="1">
    <location>
        <begin position="225"/>
        <end position="308"/>
    </location>
</feature>
<dbReference type="InterPro" id="IPR007110">
    <property type="entry name" value="Ig-like_dom"/>
</dbReference>
<comment type="caution">
    <text evidence="2">The sequence shown here is derived from an EMBL/GenBank/DDBJ whole genome shotgun (WGS) entry which is preliminary data.</text>
</comment>
<dbReference type="InterPro" id="IPR036179">
    <property type="entry name" value="Ig-like_dom_sf"/>
</dbReference>
<dbReference type="InterPro" id="IPR037448">
    <property type="entry name" value="Zig-8"/>
</dbReference>
<dbReference type="PANTHER" id="PTHR23279">
    <property type="entry name" value="DEFECTIVE PROBOSCIS EXTENSION RESPONSE DPR -RELATED"/>
    <property type="match status" value="1"/>
</dbReference>
<gene>
    <name evidence="2" type="ORF">QLX08_010322</name>
</gene>
<dbReference type="SMART" id="SM00406">
    <property type="entry name" value="IGv"/>
    <property type="match status" value="1"/>
</dbReference>
<proteinExistence type="predicted"/>
<name>A0AAW0ZCL0_9HYME</name>
<dbReference type="Pfam" id="PF13927">
    <property type="entry name" value="Ig_3"/>
    <property type="match status" value="1"/>
</dbReference>
<dbReference type="GO" id="GO:0050808">
    <property type="term" value="P:synapse organization"/>
    <property type="evidence" value="ECO:0007669"/>
    <property type="project" value="TreeGrafter"/>
</dbReference>
<reference evidence="2 3" key="1">
    <citation type="submission" date="2024-05" db="EMBL/GenBank/DDBJ databases">
        <title>The nuclear and mitochondrial genome assemblies of Tetragonisca angustula (Apidae: Meliponini), a tiny yet remarkable pollinator in the Neotropics.</title>
        <authorList>
            <person name="Ferrari R."/>
            <person name="Ricardo P.C."/>
            <person name="Dias F.C."/>
            <person name="Araujo N.S."/>
            <person name="Soares D.O."/>
            <person name="Zhou Q.-S."/>
            <person name="Zhu C.-D."/>
            <person name="Coutinho L."/>
            <person name="Airas M.C."/>
            <person name="Batista T.M."/>
        </authorList>
    </citation>
    <scope>NUCLEOTIDE SEQUENCE [LARGE SCALE GENOMIC DNA]</scope>
    <source>
        <strain evidence="2">ASF017062</strain>
        <tissue evidence="2">Abdomen</tissue>
    </source>
</reference>
<dbReference type="InterPro" id="IPR003598">
    <property type="entry name" value="Ig_sub2"/>
</dbReference>
<dbReference type="Proteomes" id="UP001432146">
    <property type="component" value="Unassembled WGS sequence"/>
</dbReference>
<dbReference type="InterPro" id="IPR013783">
    <property type="entry name" value="Ig-like_fold"/>
</dbReference>
<dbReference type="SMART" id="SM00408">
    <property type="entry name" value="IGc2"/>
    <property type="match status" value="2"/>
</dbReference>
<dbReference type="Gene3D" id="2.60.40.10">
    <property type="entry name" value="Immunoglobulins"/>
    <property type="match status" value="2"/>
</dbReference>
<sequence>MSVSLLKLLHDSDDNNNRTWAESNMCELQKGTSPGIMMRHAQKFVELANEQLAGHLNNKYNECLKQRYYEVAIMRTLLILLSIFLEIQLYFTGSQAEHRQSLSISNEVASSKSSEDKSEDVIEGPIREVLAQSGSTANLPCKITEPGAGTITWMKRKNRRLLTVGTSTHSVDKRFVVMHSSTDWLLQIRAVTLQDEGIYECQVTSHPVQRNFVLLKITEAYSIIPGAPDLHVKQGSSLRLECQLKAAAESPLYVFWYRQGHMINYDEEPGVKVELTKNGSILMVNKTKPSHGGNYTCLPSNAKPAYVMVHVIEEEEKPAAMHGGDRRNLSPAILASNFLVSLMTAVSWRIPSFTSLYPT</sequence>
<evidence type="ECO:0000313" key="2">
    <source>
        <dbReference type="EMBL" id="KAK9295325.1"/>
    </source>
</evidence>
<evidence type="ECO:0000259" key="1">
    <source>
        <dbReference type="PROSITE" id="PS50835"/>
    </source>
</evidence>
<organism evidence="2 3">
    <name type="scientific">Tetragonisca angustula</name>
    <dbReference type="NCBI Taxonomy" id="166442"/>
    <lineage>
        <taxon>Eukaryota</taxon>
        <taxon>Metazoa</taxon>
        <taxon>Ecdysozoa</taxon>
        <taxon>Arthropoda</taxon>
        <taxon>Hexapoda</taxon>
        <taxon>Insecta</taxon>
        <taxon>Pterygota</taxon>
        <taxon>Neoptera</taxon>
        <taxon>Endopterygota</taxon>
        <taxon>Hymenoptera</taxon>
        <taxon>Apocrita</taxon>
        <taxon>Aculeata</taxon>
        <taxon>Apoidea</taxon>
        <taxon>Anthophila</taxon>
        <taxon>Apidae</taxon>
        <taxon>Tetragonisca</taxon>
    </lineage>
</organism>
<dbReference type="AlphaFoldDB" id="A0AAW0ZCL0"/>
<feature type="domain" description="Ig-like" evidence="1">
    <location>
        <begin position="119"/>
        <end position="213"/>
    </location>
</feature>
<dbReference type="SMART" id="SM00409">
    <property type="entry name" value="IG"/>
    <property type="match status" value="2"/>
</dbReference>
<dbReference type="SUPFAM" id="SSF48726">
    <property type="entry name" value="Immunoglobulin"/>
    <property type="match status" value="2"/>
</dbReference>
<dbReference type="GO" id="GO:0032589">
    <property type="term" value="C:neuron projection membrane"/>
    <property type="evidence" value="ECO:0007669"/>
    <property type="project" value="TreeGrafter"/>
</dbReference>
<evidence type="ECO:0000313" key="3">
    <source>
        <dbReference type="Proteomes" id="UP001432146"/>
    </source>
</evidence>
<dbReference type="PROSITE" id="PS50835">
    <property type="entry name" value="IG_LIKE"/>
    <property type="match status" value="2"/>
</dbReference>
<accession>A0AAW0ZCL0</accession>